<organism evidence="3 4">
    <name type="scientific">Parageobacillus caldoxylosilyticus NBRC 107762</name>
    <dbReference type="NCBI Taxonomy" id="1220594"/>
    <lineage>
        <taxon>Bacteria</taxon>
        <taxon>Bacillati</taxon>
        <taxon>Bacillota</taxon>
        <taxon>Bacilli</taxon>
        <taxon>Bacillales</taxon>
        <taxon>Anoxybacillaceae</taxon>
        <taxon>Saccharococcus</taxon>
    </lineage>
</organism>
<evidence type="ECO:0000313" key="3">
    <source>
        <dbReference type="EMBL" id="GAJ38346.1"/>
    </source>
</evidence>
<dbReference type="PANTHER" id="PTHR43000">
    <property type="entry name" value="DTDP-D-GLUCOSE 4,6-DEHYDRATASE-RELATED"/>
    <property type="match status" value="1"/>
</dbReference>
<dbReference type="SUPFAM" id="SSF51735">
    <property type="entry name" value="NAD(P)-binding Rossmann-fold domains"/>
    <property type="match status" value="1"/>
</dbReference>
<proteinExistence type="inferred from homology"/>
<gene>
    <name evidence="3" type="ORF">GCA01S_003_00130</name>
</gene>
<protein>
    <submittedName>
        <fullName evidence="3">Putative UDP-galactose 4-epimerase</fullName>
    </submittedName>
</protein>
<reference evidence="3 4" key="1">
    <citation type="submission" date="2014-04" db="EMBL/GenBank/DDBJ databases">
        <title>Whole genome shotgun sequence of Geobacillus caldoxylosilyticus NBRC 107762.</title>
        <authorList>
            <person name="Hosoyama A."/>
            <person name="Hosoyama Y."/>
            <person name="Katano-Makiyama Y."/>
            <person name="Tsuchikane K."/>
            <person name="Ohji S."/>
            <person name="Ichikawa N."/>
            <person name="Yamazoe A."/>
            <person name="Fujita N."/>
        </authorList>
    </citation>
    <scope>NUCLEOTIDE SEQUENCE [LARGE SCALE GENOMIC DNA]</scope>
    <source>
        <strain evidence="3 4">NBRC 107762</strain>
    </source>
</reference>
<dbReference type="EMBL" id="BAWO01000003">
    <property type="protein sequence ID" value="GAJ38346.1"/>
    <property type="molecule type" value="Genomic_DNA"/>
</dbReference>
<dbReference type="Proteomes" id="UP000023561">
    <property type="component" value="Unassembled WGS sequence"/>
</dbReference>
<accession>A0A023DBK7</accession>
<feature type="domain" description="NAD-dependent epimerase/dehydratase" evidence="2">
    <location>
        <begin position="3"/>
        <end position="223"/>
    </location>
</feature>
<comment type="caution">
    <text evidence="3">The sequence shown here is derived from an EMBL/GenBank/DDBJ whole genome shotgun (WGS) entry which is preliminary data.</text>
</comment>
<dbReference type="AlphaFoldDB" id="A0A023DBK7"/>
<keyword evidence="4" id="KW-1185">Reference proteome</keyword>
<dbReference type="InterPro" id="IPR036291">
    <property type="entry name" value="NAD(P)-bd_dom_sf"/>
</dbReference>
<dbReference type="RefSeq" id="WP_042406652.1">
    <property type="nucleotide sequence ID" value="NZ_BAWO01000003.1"/>
</dbReference>
<dbReference type="OrthoDB" id="9811743at2"/>
<evidence type="ECO:0000256" key="1">
    <source>
        <dbReference type="ARBA" id="ARBA00007637"/>
    </source>
</evidence>
<sequence length="296" mass="33154">MKVAVTGGTGFLGKEVISLLHQDQIYTPVILGRNSVADNVSCEYRKTDYSIASLTNVLRDIDAVIHLAAIRGTNGSIADFYPNIIMTENLYESCRKLGIKNIVFASSISVYSDTTKIPWDEEQLPSPKTLYGISKITCEYIGNLYHRQYGLNIKSLRIAQVLGEGEKKGYMMNTFLDRAFEKKTLKVIGKSIAKREFVYVKDVARAILLALHKPDLHGVYNIGSGEAYTNLEIAKMVNNCFDNEDNLIYEDSLDEGIESSLMDSSKAKKELGYIPSFSFKDALNDIKKIKLQNFKS</sequence>
<name>A0A023DBK7_9BACL</name>
<dbReference type="Pfam" id="PF01370">
    <property type="entry name" value="Epimerase"/>
    <property type="match status" value="1"/>
</dbReference>
<comment type="similarity">
    <text evidence="1">Belongs to the NAD(P)-dependent epimerase/dehydratase family.</text>
</comment>
<dbReference type="InterPro" id="IPR001509">
    <property type="entry name" value="Epimerase_deHydtase"/>
</dbReference>
<dbReference type="Gene3D" id="3.40.50.720">
    <property type="entry name" value="NAD(P)-binding Rossmann-like Domain"/>
    <property type="match status" value="1"/>
</dbReference>
<evidence type="ECO:0000259" key="2">
    <source>
        <dbReference type="Pfam" id="PF01370"/>
    </source>
</evidence>
<evidence type="ECO:0000313" key="4">
    <source>
        <dbReference type="Proteomes" id="UP000023561"/>
    </source>
</evidence>